<dbReference type="AlphaFoldDB" id="A0A8I0GCL3"/>
<dbReference type="RefSeq" id="WP_191071572.1">
    <property type="nucleotide sequence ID" value="NZ_CP060506.1"/>
</dbReference>
<sequence>MSEQMSQAQIEEQLRHTREEITDTLNQLVDQVDPRRAVKRSKQQAQAGARELGDQAKVKARDLQVQAQRTLEDAKHGDNRARAILAGAAAGAGLVGFALVRRLIK</sequence>
<proteinExistence type="predicted"/>
<keyword evidence="2" id="KW-0812">Transmembrane</keyword>
<feature type="transmembrane region" description="Helical" evidence="2">
    <location>
        <begin position="81"/>
        <end position="100"/>
    </location>
</feature>
<comment type="caution">
    <text evidence="3">The sequence shown here is derived from an EMBL/GenBank/DDBJ whole genome shotgun (WGS) entry which is preliminary data.</text>
</comment>
<dbReference type="EMBL" id="JACRUO010000001">
    <property type="protein sequence ID" value="MBD3689531.1"/>
    <property type="molecule type" value="Genomic_DNA"/>
</dbReference>
<name>A0A8I0GCL3_9ACTO</name>
<organism evidence="3 4">
    <name type="scientific">Nanchangia anserum</name>
    <dbReference type="NCBI Taxonomy" id="2692125"/>
    <lineage>
        <taxon>Bacteria</taxon>
        <taxon>Bacillati</taxon>
        <taxon>Actinomycetota</taxon>
        <taxon>Actinomycetes</taxon>
        <taxon>Actinomycetales</taxon>
        <taxon>Actinomycetaceae</taxon>
        <taxon>Nanchangia</taxon>
    </lineage>
</organism>
<evidence type="ECO:0000313" key="4">
    <source>
        <dbReference type="Proteomes" id="UP000627538"/>
    </source>
</evidence>
<dbReference type="InterPro" id="IPR022062">
    <property type="entry name" value="DUF3618"/>
</dbReference>
<keyword evidence="4" id="KW-1185">Reference proteome</keyword>
<reference evidence="3 4" key="1">
    <citation type="submission" date="2020-08" db="EMBL/GenBank/DDBJ databases">
        <title>Winkia gen. nov., sp. nov., isolated from faeces of the Anser albifrons in China.</title>
        <authorList>
            <person name="Liu Q."/>
        </authorList>
    </citation>
    <scope>NUCLEOTIDE SEQUENCE [LARGE SCALE GENOMIC DNA]</scope>
    <source>
        <strain evidence="3 4">C62</strain>
    </source>
</reference>
<accession>A0A8I0GCL3</accession>
<gene>
    <name evidence="3" type="ORF">H8R10_04720</name>
</gene>
<evidence type="ECO:0000256" key="1">
    <source>
        <dbReference type="SAM" id="MobiDB-lite"/>
    </source>
</evidence>
<dbReference type="Pfam" id="PF12277">
    <property type="entry name" value="DUF3618"/>
    <property type="match status" value="1"/>
</dbReference>
<evidence type="ECO:0000256" key="2">
    <source>
        <dbReference type="SAM" id="Phobius"/>
    </source>
</evidence>
<evidence type="ECO:0000313" key="3">
    <source>
        <dbReference type="EMBL" id="MBD3689531.1"/>
    </source>
</evidence>
<keyword evidence="2" id="KW-0472">Membrane</keyword>
<protein>
    <submittedName>
        <fullName evidence="3">DUF3618 domain-containing protein</fullName>
    </submittedName>
</protein>
<feature type="region of interest" description="Disordered" evidence="1">
    <location>
        <begin position="26"/>
        <end position="57"/>
    </location>
</feature>
<dbReference type="Proteomes" id="UP000627538">
    <property type="component" value="Unassembled WGS sequence"/>
</dbReference>
<keyword evidence="2" id="KW-1133">Transmembrane helix</keyword>